<dbReference type="Pfam" id="PF18995">
    <property type="entry name" value="PRT6_C"/>
    <property type="match status" value="1"/>
</dbReference>
<dbReference type="GO" id="GO:0016567">
    <property type="term" value="P:protein ubiquitination"/>
    <property type="evidence" value="ECO:0007669"/>
    <property type="project" value="UniProtKB-UniRule"/>
</dbReference>
<dbReference type="InterPro" id="IPR039164">
    <property type="entry name" value="UBR1-like"/>
</dbReference>
<feature type="region of interest" description="Disordered" evidence="11">
    <location>
        <begin position="299"/>
        <end position="347"/>
    </location>
</feature>
<feature type="region of interest" description="Disordered" evidence="11">
    <location>
        <begin position="1"/>
        <end position="29"/>
    </location>
</feature>
<reference evidence="13" key="1">
    <citation type="journal article" date="2022" name="IScience">
        <title>Evolution of zygomycete secretomes and the origins of terrestrial fungal ecologies.</title>
        <authorList>
            <person name="Chang Y."/>
            <person name="Wang Y."/>
            <person name="Mondo S."/>
            <person name="Ahrendt S."/>
            <person name="Andreopoulos W."/>
            <person name="Barry K."/>
            <person name="Beard J."/>
            <person name="Benny G.L."/>
            <person name="Blankenship S."/>
            <person name="Bonito G."/>
            <person name="Cuomo C."/>
            <person name="Desiro A."/>
            <person name="Gervers K.A."/>
            <person name="Hundley H."/>
            <person name="Kuo A."/>
            <person name="LaButti K."/>
            <person name="Lang B.F."/>
            <person name="Lipzen A."/>
            <person name="O'Donnell K."/>
            <person name="Pangilinan J."/>
            <person name="Reynolds N."/>
            <person name="Sandor L."/>
            <person name="Smith M.E."/>
            <person name="Tsang A."/>
            <person name="Grigoriev I.V."/>
            <person name="Stajich J.E."/>
            <person name="Spatafora J.W."/>
        </authorList>
    </citation>
    <scope>NUCLEOTIDE SEQUENCE</scope>
    <source>
        <strain evidence="13">RSA 2281</strain>
    </source>
</reference>
<feature type="region of interest" description="Disordered" evidence="11">
    <location>
        <begin position="1369"/>
        <end position="1394"/>
    </location>
</feature>
<dbReference type="Pfam" id="PF22960">
    <property type="entry name" value="WHD_UBR1"/>
    <property type="match status" value="1"/>
</dbReference>
<protein>
    <recommendedName>
        <fullName evidence="10">E3 ubiquitin-protein ligase</fullName>
        <ecNumber evidence="10">2.3.2.27</ecNumber>
    </recommendedName>
</protein>
<dbReference type="Proteomes" id="UP001209540">
    <property type="component" value="Unassembled WGS sequence"/>
</dbReference>
<dbReference type="InterPro" id="IPR055194">
    <property type="entry name" value="UBR1-like_WH"/>
</dbReference>
<dbReference type="PROSITE" id="PS51157">
    <property type="entry name" value="ZF_UBR"/>
    <property type="match status" value="1"/>
</dbReference>
<evidence type="ECO:0000256" key="7">
    <source>
        <dbReference type="ARBA" id="ARBA00022833"/>
    </source>
</evidence>
<evidence type="ECO:0000256" key="9">
    <source>
        <dbReference type="PROSITE-ProRule" id="PRU00508"/>
    </source>
</evidence>
<feature type="compositionally biased region" description="Acidic residues" evidence="11">
    <location>
        <begin position="561"/>
        <end position="573"/>
    </location>
</feature>
<evidence type="ECO:0000256" key="3">
    <source>
        <dbReference type="ARBA" id="ARBA00022679"/>
    </source>
</evidence>
<feature type="compositionally biased region" description="Low complexity" evidence="11">
    <location>
        <begin position="334"/>
        <end position="346"/>
    </location>
</feature>
<evidence type="ECO:0000256" key="5">
    <source>
        <dbReference type="ARBA" id="ARBA00022771"/>
    </source>
</evidence>
<feature type="region of interest" description="Disordered" evidence="11">
    <location>
        <begin position="107"/>
        <end position="147"/>
    </location>
</feature>
<comment type="caution">
    <text evidence="13">The sequence shown here is derived from an EMBL/GenBank/DDBJ whole genome shotgun (WGS) entry which is preliminary data.</text>
</comment>
<dbReference type="InterPro" id="IPR044046">
    <property type="entry name" value="E3_ligase_UBR-like_C"/>
</dbReference>
<dbReference type="GO" id="GO:0071596">
    <property type="term" value="P:ubiquitin-dependent protein catabolic process via the N-end rule pathway"/>
    <property type="evidence" value="ECO:0007669"/>
    <property type="project" value="UniProtKB-UniRule"/>
</dbReference>
<dbReference type="InterPro" id="IPR036390">
    <property type="entry name" value="WH_DNA-bd_sf"/>
</dbReference>
<dbReference type="InterPro" id="IPR003769">
    <property type="entry name" value="ClpS_core"/>
</dbReference>
<evidence type="ECO:0000259" key="12">
    <source>
        <dbReference type="PROSITE" id="PS51157"/>
    </source>
</evidence>
<dbReference type="EMBL" id="JAIXMP010000006">
    <property type="protein sequence ID" value="KAI9271748.1"/>
    <property type="molecule type" value="Genomic_DNA"/>
</dbReference>
<dbReference type="GO" id="GO:0005737">
    <property type="term" value="C:cytoplasm"/>
    <property type="evidence" value="ECO:0007669"/>
    <property type="project" value="TreeGrafter"/>
</dbReference>
<dbReference type="GO" id="GO:0008270">
    <property type="term" value="F:zinc ion binding"/>
    <property type="evidence" value="ECO:0007669"/>
    <property type="project" value="UniProtKB-UniRule"/>
</dbReference>
<evidence type="ECO:0000256" key="6">
    <source>
        <dbReference type="ARBA" id="ARBA00022786"/>
    </source>
</evidence>
<comment type="similarity">
    <text evidence="8 10">Belongs to the E3 ubiquitin-protein ligase UBR1-like family.</text>
</comment>
<evidence type="ECO:0000256" key="1">
    <source>
        <dbReference type="ARBA" id="ARBA00000900"/>
    </source>
</evidence>
<comment type="catalytic activity">
    <reaction evidence="1 10">
        <text>S-ubiquitinyl-[E2 ubiquitin-conjugating enzyme]-L-cysteine + [acceptor protein]-L-lysine = [E2 ubiquitin-conjugating enzyme]-L-cysteine + N(6)-ubiquitinyl-[acceptor protein]-L-lysine.</text>
        <dbReference type="EC" id="2.3.2.27"/>
    </reaction>
</comment>
<keyword evidence="4 10" id="KW-0479">Metal-binding</keyword>
<feature type="compositionally biased region" description="Acidic residues" evidence="11">
    <location>
        <begin position="322"/>
        <end position="332"/>
    </location>
</feature>
<evidence type="ECO:0000313" key="13">
    <source>
        <dbReference type="EMBL" id="KAI9271748.1"/>
    </source>
</evidence>
<dbReference type="InterPro" id="IPR014719">
    <property type="entry name" value="Ribosomal_bL12_C/ClpS-like"/>
</dbReference>
<reference evidence="13" key="2">
    <citation type="submission" date="2023-02" db="EMBL/GenBank/DDBJ databases">
        <authorList>
            <consortium name="DOE Joint Genome Institute"/>
            <person name="Mondo S.J."/>
            <person name="Chang Y."/>
            <person name="Wang Y."/>
            <person name="Ahrendt S."/>
            <person name="Andreopoulos W."/>
            <person name="Barry K."/>
            <person name="Beard J."/>
            <person name="Benny G.L."/>
            <person name="Blankenship S."/>
            <person name="Bonito G."/>
            <person name="Cuomo C."/>
            <person name="Desiro A."/>
            <person name="Gervers K.A."/>
            <person name="Hundley H."/>
            <person name="Kuo A."/>
            <person name="LaButti K."/>
            <person name="Lang B.F."/>
            <person name="Lipzen A."/>
            <person name="O'Donnell K."/>
            <person name="Pangilinan J."/>
            <person name="Reynolds N."/>
            <person name="Sandor L."/>
            <person name="Smith M.W."/>
            <person name="Tsang A."/>
            <person name="Grigoriev I.V."/>
            <person name="Stajich J.E."/>
            <person name="Spatafora J.W."/>
        </authorList>
    </citation>
    <scope>NUCLEOTIDE SEQUENCE</scope>
    <source>
        <strain evidence="13">RSA 2281</strain>
    </source>
</reference>
<evidence type="ECO:0000256" key="10">
    <source>
        <dbReference type="RuleBase" id="RU366018"/>
    </source>
</evidence>
<dbReference type="GO" id="GO:0061630">
    <property type="term" value="F:ubiquitin protein ligase activity"/>
    <property type="evidence" value="ECO:0007669"/>
    <property type="project" value="UniProtKB-UniRule"/>
</dbReference>
<keyword evidence="5 10" id="KW-0863">Zinc-finger</keyword>
<dbReference type="Pfam" id="PF02617">
    <property type="entry name" value="ClpS"/>
    <property type="match status" value="1"/>
</dbReference>
<dbReference type="FunFam" id="2.10.110.30:FF:000001">
    <property type="entry name" value="E3 ubiquitin-protein ligase UBR2 isoform 1"/>
    <property type="match status" value="1"/>
</dbReference>
<dbReference type="CDD" id="cd16482">
    <property type="entry name" value="RING-H2_UBR1-like"/>
    <property type="match status" value="1"/>
</dbReference>
<dbReference type="InterPro" id="IPR042065">
    <property type="entry name" value="E3_ELL-like"/>
</dbReference>
<dbReference type="SUPFAM" id="SSF54736">
    <property type="entry name" value="ClpS-like"/>
    <property type="match status" value="1"/>
</dbReference>
<keyword evidence="14" id="KW-1185">Reference proteome</keyword>
<evidence type="ECO:0000313" key="14">
    <source>
        <dbReference type="Proteomes" id="UP001209540"/>
    </source>
</evidence>
<dbReference type="SMART" id="SM00396">
    <property type="entry name" value="ZnF_UBR1"/>
    <property type="match status" value="1"/>
</dbReference>
<feature type="compositionally biased region" description="Acidic residues" evidence="11">
    <location>
        <begin position="494"/>
        <end position="518"/>
    </location>
</feature>
<dbReference type="CDD" id="cd19673">
    <property type="entry name" value="UBR-box_UBR3"/>
    <property type="match status" value="1"/>
</dbReference>
<name>A0AAD5PHE2_9FUNG</name>
<dbReference type="SUPFAM" id="SSF46785">
    <property type="entry name" value="Winged helix' DNA-binding domain"/>
    <property type="match status" value="1"/>
</dbReference>
<keyword evidence="3 10" id="KW-0808">Transferase</keyword>
<comment type="pathway">
    <text evidence="2 10">Protein modification; protein ubiquitination.</text>
</comment>
<proteinExistence type="inferred from homology"/>
<evidence type="ECO:0000256" key="2">
    <source>
        <dbReference type="ARBA" id="ARBA00004906"/>
    </source>
</evidence>
<evidence type="ECO:0000256" key="8">
    <source>
        <dbReference type="ARBA" id="ARBA00046341"/>
    </source>
</evidence>
<dbReference type="Gene3D" id="2.10.110.30">
    <property type="match status" value="1"/>
</dbReference>
<dbReference type="Gene3D" id="3.30.1390.10">
    <property type="match status" value="1"/>
</dbReference>
<keyword evidence="6 10" id="KW-0833">Ubl conjugation pathway</keyword>
<feature type="zinc finger region" description="UBR-type" evidence="9">
    <location>
        <begin position="155"/>
        <end position="227"/>
    </location>
</feature>
<feature type="region of interest" description="Disordered" evidence="11">
    <location>
        <begin position="484"/>
        <end position="573"/>
    </location>
</feature>
<dbReference type="GO" id="GO:0000151">
    <property type="term" value="C:ubiquitin ligase complex"/>
    <property type="evidence" value="ECO:0007669"/>
    <property type="project" value="TreeGrafter"/>
</dbReference>
<dbReference type="PANTHER" id="PTHR21497:SF24">
    <property type="entry name" value="E3 UBIQUITIN-PROTEIN LIGASE UBR1"/>
    <property type="match status" value="1"/>
</dbReference>
<dbReference type="PANTHER" id="PTHR21497">
    <property type="entry name" value="UBIQUITIN LIGASE E3 ALPHA-RELATED"/>
    <property type="match status" value="1"/>
</dbReference>
<gene>
    <name evidence="13" type="ORF">BDA99DRAFT_500877</name>
</gene>
<accession>A0AAD5PHE2</accession>
<comment type="function">
    <text evidence="10">Ubiquitin ligase protein which is a component of the N-end rule pathway. Recognizes and binds to proteins bearing specific N-terminal residues that are destabilizing according to the N-end rule, leading to their ubiquitination and subsequent degradation.</text>
</comment>
<feature type="compositionally biased region" description="Low complexity" evidence="11">
    <location>
        <begin position="118"/>
        <end position="133"/>
    </location>
</feature>
<feature type="domain" description="UBR-type" evidence="12">
    <location>
        <begin position="155"/>
        <end position="227"/>
    </location>
</feature>
<feature type="compositionally biased region" description="Polar residues" evidence="11">
    <location>
        <begin position="15"/>
        <end position="29"/>
    </location>
</feature>
<evidence type="ECO:0000256" key="11">
    <source>
        <dbReference type="SAM" id="MobiDB-lite"/>
    </source>
</evidence>
<feature type="compositionally biased region" description="Basic and acidic residues" evidence="11">
    <location>
        <begin position="1382"/>
        <end position="1394"/>
    </location>
</feature>
<dbReference type="Pfam" id="PF02207">
    <property type="entry name" value="zf-UBR"/>
    <property type="match status" value="1"/>
</dbReference>
<feature type="region of interest" description="Disordered" evidence="11">
    <location>
        <begin position="1419"/>
        <end position="1444"/>
    </location>
</feature>
<evidence type="ECO:0000256" key="4">
    <source>
        <dbReference type="ARBA" id="ARBA00022723"/>
    </source>
</evidence>
<dbReference type="Gene3D" id="1.10.10.2670">
    <property type="entry name" value="E3 ubiquitin-protein ligase"/>
    <property type="match status" value="1"/>
</dbReference>
<organism evidence="13 14">
    <name type="scientific">Phascolomyces articulosus</name>
    <dbReference type="NCBI Taxonomy" id="60185"/>
    <lineage>
        <taxon>Eukaryota</taxon>
        <taxon>Fungi</taxon>
        <taxon>Fungi incertae sedis</taxon>
        <taxon>Mucoromycota</taxon>
        <taxon>Mucoromycotina</taxon>
        <taxon>Mucoromycetes</taxon>
        <taxon>Mucorales</taxon>
        <taxon>Lichtheimiaceae</taxon>
        <taxon>Phascolomyces</taxon>
    </lineage>
</organism>
<sequence length="2223" mass="252784">MSKRRLSSVDDHHLQQQQDNTTTTSMPYTMDPSTPIASYDLATFLWQTPFLFDYTFDETAKRTLIEKCYTSLWKNKNDVMQHYFFSNRREFEESIDRSLLHRHRRARNNDGMMDDLPHSSSHSNTAGTSSASHVQEDADMDTTSQHHTYKRHHLERCGRVFRKGEPVYRCRNCGLDDTCVLCSKCFHSSNHENHTVFVSISPGSGGCCDCGDPEAWKIPLDCSIHSSRTAYSPGQRSASAKVMTKHVRKCLTTILDFILCVFSLASEEISLPQSNDDIIQWNRNECVIFRRMRVPARTGLHKKRKQRATTTTTTTGSQPMNDDMDMDKENLEESTASAGSQSTTTSRHSVDDDLLYSLIAWNDETHSLKDVCESVMRALPCDYDHARRIVETIQMQGREILGTSTNLEELRAMSAPLTNIGFGVTIKPARDVFREQVCAVLIDWLQELARTPFPLNEHGAIRTILCEEFCVCWELPRPLAILTTGSPPVRLLSEDDDEDEEEEDHVDDEEVEEEEEDYSIATSGDDTMMNGSEMEQPLQPPQGERGPSSSSLMGSIQPGIQEEEEEEDIEMDEPDETADVVVPVIEHINPDNYPIIYQNQNDIASIEWDPAPMVKDHRRLAQEEQNFAASLNIPRQQIHVREMSETRALALAVQREFEKKRRLDYFLLYDLRVWKEVRISLRELYIMTLGSNPVFKKRFGKRLVRNYARLADAFLFRDREPESAIILFSVQLLTVPSVCSLLVNEYYFFGLICSTLAAFFTTDQIYYLPPNERADLPTRLSCESKAFRTRRYFNAFHDLRYILNVDLLKPLLAQEPVYLRHYLDLVSLFQAMNPQLCQKDTHVEYESEIWVNAFNVTLQIAKCCRAFSDCYNALPTTSTNTEEEGGNTPERLAQSAQTLVRAVARILKAIDAWGAGPVEEGMVFATTNMNLHTITLPYLGDMQVIKYDISSEPVSFHHPLHWLLAGVLESASWLTEDVLQKAGWTCGFANAITLFNSTDKTLLPRILDFPIRTLAFSSQIRAGVWVRNGYNIRNQVHHYRDISLREATYDSDIFLLQFSLVTIDPNYVLATLMDRFDLISWFAGATDHTQYDNMQCTFMVEEILYLLILCVSERTNAMHKSVQDKIRREIIHHLCLGNIVYSELVKRIPERLTEHHDFDDILNQVAQFKGPVSLNDSGRYELRDEYYDMIDPYFWHYSRNNRGEAELVLKNRWKKENPDKDESTFFVLPKPFEWIQGPFQHLERFLSSPVLVQMIVYTLYNIRRLRESHKSDTILDESLYLILLAMTVQDPSELCQYATQRPFIMESVPDDDASEQEMTLFQVLVQYRNDDHYKDTHARIDWIFEQMKTRGGESTQGVVKAYFESMLKESSGSDQPTQELSEQEKKKQAAKERQQKIMAMFAQAQSAFMEQNEDLYDEEEEEEELGGTQTIEPADIDTEGQEGDTTTSTAMVQRVSAYPTGTCIVCQEDVNERSLPYGMLVLVQISNILRETEMENADTFKNMANMGPTLDRDWPDAQLPNNENNETCGHFPSDRHKAGLCATTCGHLMHMKCFDAYCASIEQRHTAQLTRNHPENRLRKEFTCPLCKSLGNVLMPILWKGKAESYPGVLAHADEQSYNRFLQVDIQLAAEKLQCAINPSQPPGYGIWSAASDMLFAPRLPSLRVDASTNTSSGGDKIPGFSTLLGLAANEQHQQRLNRLGPPDMLFRSAVGVIPAISSAYSRLFDVLSAILDICGEEATRTLSTSIKNVDTLWGVLGYTIAAIEISIRGTTATPSSSSSSPAPTSLFEQIPSQAQMLLRILSDTVISYASLMCQNEPPHSGSRLFNIPPVSHDSGIMVQVHTVAVQRMLQLFASDTVTTTSQQAATAPDTRLYDNAPLLMDDPFMILSELSVHLVQVTKTDIHPFIRVLLLAELTKAAVGLLQEHHLPLFQVDNNNSDTTTENHQENGDAMAAKEFGTFVAKIMSLDNDQTSTTLNDRFDQLLKSFALPFLRRTLILLISRFGLMVDQEDQQEETETSEFDRLLHLLHLPNLATLLNHHDTQQMVTGWCSQLSNESERRGEPQKVTLDLPTPLSLIRLPTRLDTLMDESMRRVCPRCQTVPTDPAVCLLCGTFVCAQSFCCSEGEEGECNLHMLECGGEIGLYLLIKRCTLLVLHNENGWFMQAPYLDAHGEVDEGLRRGRPQYLAAKRYADTRKLWLQHGIPAYVARQIEASYDIGGWVTL</sequence>
<keyword evidence="7 10" id="KW-0862">Zinc</keyword>
<dbReference type="EC" id="2.3.2.27" evidence="10"/>
<dbReference type="InterPro" id="IPR003126">
    <property type="entry name" value="Znf_UBR"/>
</dbReference>